<feature type="compositionally biased region" description="Basic and acidic residues" evidence="1">
    <location>
        <begin position="1"/>
        <end position="17"/>
    </location>
</feature>
<gene>
    <name evidence="2" type="ORF">V5E97_26325</name>
</gene>
<dbReference type="RefSeq" id="WP_406694591.1">
    <property type="nucleotide sequence ID" value="NZ_CP155447.1"/>
</dbReference>
<evidence type="ECO:0000256" key="1">
    <source>
        <dbReference type="SAM" id="MobiDB-lite"/>
    </source>
</evidence>
<organism evidence="2">
    <name type="scientific">Singulisphaera sp. Ch08</name>
    <dbReference type="NCBI Taxonomy" id="3120278"/>
    <lineage>
        <taxon>Bacteria</taxon>
        <taxon>Pseudomonadati</taxon>
        <taxon>Planctomycetota</taxon>
        <taxon>Planctomycetia</taxon>
        <taxon>Isosphaerales</taxon>
        <taxon>Isosphaeraceae</taxon>
        <taxon>Singulisphaera</taxon>
    </lineage>
</organism>
<name>A0AAU7C9Q4_9BACT</name>
<protein>
    <submittedName>
        <fullName evidence="2">Uncharacterized protein</fullName>
    </submittedName>
</protein>
<reference evidence="2" key="1">
    <citation type="submission" date="2024-05" db="EMBL/GenBank/DDBJ databases">
        <title>Planctomycetes of the genus Singulisphaera possess chitinolytic capabilities.</title>
        <authorList>
            <person name="Ivanova A."/>
        </authorList>
    </citation>
    <scope>NUCLEOTIDE SEQUENCE</scope>
    <source>
        <strain evidence="2">Ch08T</strain>
    </source>
</reference>
<proteinExistence type="predicted"/>
<dbReference type="EMBL" id="CP155447">
    <property type="protein sequence ID" value="XBH01845.1"/>
    <property type="molecule type" value="Genomic_DNA"/>
</dbReference>
<evidence type="ECO:0000313" key="2">
    <source>
        <dbReference type="EMBL" id="XBH01845.1"/>
    </source>
</evidence>
<dbReference type="AlphaFoldDB" id="A0AAU7C9Q4"/>
<accession>A0AAU7C9Q4</accession>
<feature type="region of interest" description="Disordered" evidence="1">
    <location>
        <begin position="1"/>
        <end position="24"/>
    </location>
</feature>
<sequence length="52" mass="5925">MSIVLEDHGHSSIEYARRSTSAQTVHHREMSLLPTKVEDFGVTPSDRAERCR</sequence>